<dbReference type="Pfam" id="PF00041">
    <property type="entry name" value="fn3"/>
    <property type="match status" value="1"/>
</dbReference>
<name>A0A6H9UX17_9ACTN</name>
<evidence type="ECO:0000259" key="6">
    <source>
        <dbReference type="PROSITE" id="PS50853"/>
    </source>
</evidence>
<dbReference type="PROSITE" id="PS51318">
    <property type="entry name" value="TAT"/>
    <property type="match status" value="1"/>
</dbReference>
<dbReference type="AlphaFoldDB" id="A0A6H9UX17"/>
<dbReference type="GO" id="GO:0000272">
    <property type="term" value="P:polysaccharide catabolic process"/>
    <property type="evidence" value="ECO:0007669"/>
    <property type="project" value="UniProtKB-KW"/>
</dbReference>
<keyword evidence="3" id="KW-0119">Carbohydrate metabolism</keyword>
<dbReference type="RefSeq" id="WP_150950422.1">
    <property type="nucleotide sequence ID" value="NZ_VZRB01000013.1"/>
</dbReference>
<keyword evidence="5" id="KW-0732">Signal</keyword>
<dbReference type="InterPro" id="IPR001223">
    <property type="entry name" value="Glyco_hydro18_cat"/>
</dbReference>
<evidence type="ECO:0000313" key="8">
    <source>
        <dbReference type="EMBL" id="KAB1144949.1"/>
    </source>
</evidence>
<keyword evidence="2" id="KW-0326">Glycosidase</keyword>
<evidence type="ECO:0000259" key="7">
    <source>
        <dbReference type="PROSITE" id="PS51910"/>
    </source>
</evidence>
<reference evidence="8 9" key="1">
    <citation type="submission" date="2019-09" db="EMBL/GenBank/DDBJ databases">
        <title>Screening of Novel Bioactive Compounds from Soil-Associated.</title>
        <authorList>
            <person name="Zhao S."/>
        </authorList>
    </citation>
    <scope>NUCLEOTIDE SEQUENCE [LARGE SCALE GENOMIC DNA]</scope>
    <source>
        <strain evidence="8 9">HIT-DPA4</strain>
    </source>
</reference>
<dbReference type="InterPro" id="IPR013783">
    <property type="entry name" value="Ig-like_fold"/>
</dbReference>
<feature type="signal peptide" evidence="5">
    <location>
        <begin position="1"/>
        <end position="35"/>
    </location>
</feature>
<keyword evidence="1" id="KW-0378">Hydrolase</keyword>
<evidence type="ECO:0000313" key="9">
    <source>
        <dbReference type="Proteomes" id="UP000442707"/>
    </source>
</evidence>
<dbReference type="SUPFAM" id="SSF51445">
    <property type="entry name" value="(Trans)glycosidases"/>
    <property type="match status" value="1"/>
</dbReference>
<dbReference type="GO" id="GO:0016798">
    <property type="term" value="F:hydrolase activity, acting on glycosyl bonds"/>
    <property type="evidence" value="ECO:0007669"/>
    <property type="project" value="UniProtKB-KW"/>
</dbReference>
<dbReference type="CDD" id="cd00063">
    <property type="entry name" value="FN3"/>
    <property type="match status" value="1"/>
</dbReference>
<proteinExistence type="predicted"/>
<evidence type="ECO:0000256" key="3">
    <source>
        <dbReference type="ARBA" id="ARBA00023326"/>
    </source>
</evidence>
<dbReference type="Gene3D" id="3.20.20.80">
    <property type="entry name" value="Glycosidases"/>
    <property type="match status" value="1"/>
</dbReference>
<evidence type="ECO:0000256" key="5">
    <source>
        <dbReference type="SAM" id="SignalP"/>
    </source>
</evidence>
<organism evidence="8 9">
    <name type="scientific">Streptomyces luteolifulvus</name>
    <dbReference type="NCBI Taxonomy" id="2615112"/>
    <lineage>
        <taxon>Bacteria</taxon>
        <taxon>Bacillati</taxon>
        <taxon>Actinomycetota</taxon>
        <taxon>Actinomycetes</taxon>
        <taxon>Kitasatosporales</taxon>
        <taxon>Streptomycetaceae</taxon>
        <taxon>Streptomyces</taxon>
    </lineage>
</organism>
<evidence type="ECO:0000256" key="4">
    <source>
        <dbReference type="SAM" id="MobiDB-lite"/>
    </source>
</evidence>
<dbReference type="SMART" id="SM00060">
    <property type="entry name" value="FN3"/>
    <property type="match status" value="1"/>
</dbReference>
<dbReference type="PANTHER" id="PTHR42976:SF1">
    <property type="entry name" value="GH18 DOMAIN-CONTAINING PROTEIN-RELATED"/>
    <property type="match status" value="1"/>
</dbReference>
<protein>
    <submittedName>
        <fullName evidence="8">Chitinase</fullName>
    </submittedName>
</protein>
<dbReference type="InterPro" id="IPR017853">
    <property type="entry name" value="GH"/>
</dbReference>
<comment type="caution">
    <text evidence="8">The sequence shown here is derived from an EMBL/GenBank/DDBJ whole genome shotgun (WGS) entry which is preliminary data.</text>
</comment>
<dbReference type="InterPro" id="IPR036116">
    <property type="entry name" value="FN3_sf"/>
</dbReference>
<feature type="region of interest" description="Disordered" evidence="4">
    <location>
        <begin position="161"/>
        <end position="186"/>
    </location>
</feature>
<dbReference type="InterPro" id="IPR052750">
    <property type="entry name" value="GH18_Chitinase"/>
</dbReference>
<evidence type="ECO:0000256" key="1">
    <source>
        <dbReference type="ARBA" id="ARBA00022801"/>
    </source>
</evidence>
<dbReference type="CDD" id="cd06543">
    <property type="entry name" value="GH18_PF-ChiA-like"/>
    <property type="match status" value="1"/>
</dbReference>
<feature type="domain" description="Fibronectin type-III" evidence="6">
    <location>
        <begin position="177"/>
        <end position="262"/>
    </location>
</feature>
<gene>
    <name evidence="8" type="ORF">F7R91_19920</name>
</gene>
<dbReference type="Gene3D" id="2.60.40.10">
    <property type="entry name" value="Immunoglobulins"/>
    <property type="match status" value="1"/>
</dbReference>
<dbReference type="PANTHER" id="PTHR42976">
    <property type="entry name" value="BIFUNCTIONAL CHITINASE/LYSOZYME-RELATED"/>
    <property type="match status" value="1"/>
</dbReference>
<dbReference type="PROSITE" id="PS50853">
    <property type="entry name" value="FN3"/>
    <property type="match status" value="1"/>
</dbReference>
<accession>A0A6H9UX17</accession>
<dbReference type="SUPFAM" id="SSF49785">
    <property type="entry name" value="Galactose-binding domain-like"/>
    <property type="match status" value="1"/>
</dbReference>
<feature type="domain" description="GH18" evidence="7">
    <location>
        <begin position="268"/>
        <end position="559"/>
    </location>
</feature>
<evidence type="ECO:0000256" key="2">
    <source>
        <dbReference type="ARBA" id="ARBA00023295"/>
    </source>
</evidence>
<sequence length="559" mass="57395">MRNPLRRPGRRLLALLGSAALALAGAVALPGTAQAANVLANSGFESGSLSPWSCTGNLGSVVSSPVHGGSKALAGAVSSSDNAKCSQTVSVRPNTAYTLSGWVRGSYVYLGVEGGSSTWTTSPSAYSQLSVSFTTGGSQTSATVFVHGWYAQGTYHADDISLDGPGGGGSDTQAPTAPGSLRSTGKTSSSVSLAWNASTDNVGVTAYDVYSGSNQVLSVSGTTATVGGLSPSTGYTFTVRARDAAGNTSPASNSVSVTTDAGGGGTGFKQAAPYLYLGWGDPPSATSVMSATGIKWYTMAFILSSGGCNPAWDGSRPLTGGNDQTVINSIRSAGGDIVPSIGGWSGNKLGPNCSSAEALAGAYQKVIDAYGLKAIDVDIENTDEFENATVQDRILNALKIVKANNPGLRTVLTFGTSTTGPTYWGNRLIEQAKALNAGIDVFTIMPFDFGGGSDMYGNTVNATEGLKTKLKSTFGWDDATAYAHIGISGMNGLSDQQELTSPQIWTQIRDWANSHHIARLAFWSVNRDRPCPGGGVVSNCSGISQSTWQFTSITAGFTG</sequence>
<dbReference type="SUPFAM" id="SSF49265">
    <property type="entry name" value="Fibronectin type III"/>
    <property type="match status" value="1"/>
</dbReference>
<dbReference type="Proteomes" id="UP000442707">
    <property type="component" value="Unassembled WGS sequence"/>
</dbReference>
<dbReference type="Gene3D" id="2.60.120.260">
    <property type="entry name" value="Galactose-binding domain-like"/>
    <property type="match status" value="1"/>
</dbReference>
<feature type="chain" id="PRO_5026249691" evidence="5">
    <location>
        <begin position="36"/>
        <end position="559"/>
    </location>
</feature>
<dbReference type="InterPro" id="IPR003305">
    <property type="entry name" value="CenC_carb-bd"/>
</dbReference>
<dbReference type="PROSITE" id="PS51910">
    <property type="entry name" value="GH18_2"/>
    <property type="match status" value="1"/>
</dbReference>
<dbReference type="EMBL" id="VZRB01000013">
    <property type="protein sequence ID" value="KAB1144949.1"/>
    <property type="molecule type" value="Genomic_DNA"/>
</dbReference>
<dbReference type="Pfam" id="PF02018">
    <property type="entry name" value="CBM_4_9"/>
    <property type="match status" value="1"/>
</dbReference>
<keyword evidence="3" id="KW-0624">Polysaccharide degradation</keyword>
<dbReference type="InterPro" id="IPR008979">
    <property type="entry name" value="Galactose-bd-like_sf"/>
</dbReference>
<feature type="compositionally biased region" description="Polar residues" evidence="4">
    <location>
        <begin position="171"/>
        <end position="186"/>
    </location>
</feature>
<dbReference type="InterPro" id="IPR003961">
    <property type="entry name" value="FN3_dom"/>
</dbReference>
<keyword evidence="9" id="KW-1185">Reference proteome</keyword>
<dbReference type="InterPro" id="IPR006311">
    <property type="entry name" value="TAT_signal"/>
</dbReference>